<evidence type="ECO:0000313" key="3">
    <source>
        <dbReference type="EMBL" id="UOQ55149.1"/>
    </source>
</evidence>
<feature type="signal peptide" evidence="1">
    <location>
        <begin position="1"/>
        <end position="28"/>
    </location>
</feature>
<dbReference type="RefSeq" id="WP_244723336.1">
    <property type="nucleotide sequence ID" value="NZ_CP095049.1"/>
</dbReference>
<proteinExistence type="predicted"/>
<dbReference type="Gene3D" id="2.160.20.10">
    <property type="entry name" value="Single-stranded right-handed beta-helix, Pectin lyase-like"/>
    <property type="match status" value="1"/>
</dbReference>
<reference evidence="3 4" key="1">
    <citation type="submission" date="2022-04" db="EMBL/GenBank/DDBJ databases">
        <title>Hymenobacter sp. isolated from the air.</title>
        <authorList>
            <person name="Won M."/>
            <person name="Lee C.-M."/>
            <person name="Woen H.-Y."/>
            <person name="Kwon S.-W."/>
        </authorList>
    </citation>
    <scope>NUCLEOTIDE SEQUENCE [LARGE SCALE GENOMIC DNA]</scope>
    <source>
        <strain evidence="4">5116 S-27</strain>
    </source>
</reference>
<dbReference type="SMART" id="SM00710">
    <property type="entry name" value="PbH1"/>
    <property type="match status" value="8"/>
</dbReference>
<evidence type="ECO:0000259" key="2">
    <source>
        <dbReference type="Pfam" id="PF18962"/>
    </source>
</evidence>
<dbReference type="InterPro" id="IPR006626">
    <property type="entry name" value="PbH1"/>
</dbReference>
<dbReference type="SUPFAM" id="SSF51126">
    <property type="entry name" value="Pectin lyase-like"/>
    <property type="match status" value="1"/>
</dbReference>
<evidence type="ECO:0000256" key="1">
    <source>
        <dbReference type="SAM" id="SignalP"/>
    </source>
</evidence>
<gene>
    <name evidence="3" type="ORF">MUN80_10415</name>
</gene>
<organism evidence="3 4">
    <name type="scientific">Hymenobacter cellulosivorans</name>
    <dbReference type="NCBI Taxonomy" id="2932249"/>
    <lineage>
        <taxon>Bacteria</taxon>
        <taxon>Pseudomonadati</taxon>
        <taxon>Bacteroidota</taxon>
        <taxon>Cytophagia</taxon>
        <taxon>Cytophagales</taxon>
        <taxon>Hymenobacteraceae</taxon>
        <taxon>Hymenobacter</taxon>
    </lineage>
</organism>
<dbReference type="InterPro" id="IPR012334">
    <property type="entry name" value="Pectin_lyas_fold"/>
</dbReference>
<dbReference type="InterPro" id="IPR026444">
    <property type="entry name" value="Secre_tail"/>
</dbReference>
<feature type="domain" description="Secretion system C-terminal sorting" evidence="2">
    <location>
        <begin position="899"/>
        <end position="962"/>
    </location>
</feature>
<dbReference type="Proteomes" id="UP000831785">
    <property type="component" value="Chromosome"/>
</dbReference>
<dbReference type="Pfam" id="PF18962">
    <property type="entry name" value="Por_Secre_tail"/>
    <property type="match status" value="1"/>
</dbReference>
<protein>
    <submittedName>
        <fullName evidence="3">T9SS type A sorting domain-containing protein</fullName>
    </submittedName>
</protein>
<dbReference type="NCBIfam" id="TIGR04183">
    <property type="entry name" value="Por_Secre_tail"/>
    <property type="match status" value="1"/>
</dbReference>
<keyword evidence="4" id="KW-1185">Reference proteome</keyword>
<dbReference type="InterPro" id="IPR011050">
    <property type="entry name" value="Pectin_lyase_fold/virulence"/>
</dbReference>
<sequence>MKHSLPHAFFGLLLILLTAGLTTAQAQALYVNDGAQTGDVYTTSAGNDATGNGSTTAPFSTVAKALASANAATTTIFIDAGRYSERVVLNKNINLQGVDTARTVFDGGLVPGEEQTRETGIFITATGGTPANPVTIADLKVRAYDYGIQCDNQSNHINFLIEDVATTENRQFGIYWNGYPNYTENITFRRVRATKTALDPNTRNNGAGRGLFLVNGSKRNILIEDGVFEQNRRAGIDINDGSVSGLIIRNCRLGFNLGPAIAVLGAAGLRDANGNFTTPAALIENNFVRNNASNGLELKSCTGTGRSSGPGSLVVRGNYVVRTIGAPTNLAEDNAGIAFIDRDRNIIAVGGGVTGDLRTGGAYINNNIVRGYLADAFRTFVNINGFGIVLEGGNNKVFGNVIAQCQRGVQVQDRPANGSTSTPFFDIDRNASLISSADSIRNNRLDSCATAVRAVNLTNVLNASVNWLGSAQVATVRGANGQNGLVITLGGPSTNFAQVSSLAGTGRVDYSPFVHTRTDATDANGFLCDMSYVHVDGFSPSTGTAGRLQEGLTAVSEGGTVEAVATTYAETATIGKSLLLTNDGATTLQNLVLNAPGKTASLGAAFDLSGQLTLTNGLLSTSSGLLTLTAEASATAGNAGSYVTGPLRKLGNTSFVFPVGKGGVWARMGISAPASTTSAFTAEYFAAPYPNQTPTEPLKKVSAVEYWNLDRTGSTDAVSVQLFWENGSRSGIDEFSSNLQVARFDGATWVTEGNGSLSGSLAAGSVTSAAPVAAMGPFTFGAAEPVPLPVELLSFTAQERQPGTVVLDWRTASEKNNKGFAVERSLDAQTWQQLAFVAGRGTTTTSSSYSYSDRETSNATQLYYRLRQVDVDGKVSYSPVANITRGTADGRAVTVALAPNPASDYTTVHLSSPATGPLQVTVTDLTGRLVLEQKLTDPTNSQLRLPATLPAGTYLVQVNGTGVSSKALRLIKQ</sequence>
<name>A0ABY4FEN5_9BACT</name>
<feature type="chain" id="PRO_5045503791" evidence="1">
    <location>
        <begin position="29"/>
        <end position="973"/>
    </location>
</feature>
<dbReference type="Gene3D" id="2.60.40.10">
    <property type="entry name" value="Immunoglobulins"/>
    <property type="match status" value="1"/>
</dbReference>
<keyword evidence="1" id="KW-0732">Signal</keyword>
<dbReference type="InterPro" id="IPR013783">
    <property type="entry name" value="Ig-like_fold"/>
</dbReference>
<evidence type="ECO:0000313" key="4">
    <source>
        <dbReference type="Proteomes" id="UP000831785"/>
    </source>
</evidence>
<dbReference type="EMBL" id="CP095049">
    <property type="protein sequence ID" value="UOQ55149.1"/>
    <property type="molecule type" value="Genomic_DNA"/>
</dbReference>
<accession>A0ABY4FEN5</accession>